<dbReference type="PANTHER" id="PTHR40517:SF1">
    <property type="entry name" value="METAL-DEPENDENT PHOSPHOHYDROLASE, HD SUPERFAMILY-RELATED"/>
    <property type="match status" value="1"/>
</dbReference>
<dbReference type="PANTHER" id="PTHR40517">
    <property type="entry name" value="METAL-DEPENDENT PHOSPHOHYDROLASE, HD SUPERFAMILY-RELATED"/>
    <property type="match status" value="1"/>
</dbReference>
<dbReference type="SUPFAM" id="SSF109604">
    <property type="entry name" value="HD-domain/PDEase-like"/>
    <property type="match status" value="1"/>
</dbReference>
<accession>E1RBJ0</accession>
<dbReference type="HOGENOM" id="CLU_068640_0_0_12"/>
<organism evidence="1 2">
    <name type="scientific">Sediminispirochaeta smaragdinae (strain DSM 11293 / JCM 15392 / SEBR 4228)</name>
    <name type="common">Spirochaeta smaragdinae</name>
    <dbReference type="NCBI Taxonomy" id="573413"/>
    <lineage>
        <taxon>Bacteria</taxon>
        <taxon>Pseudomonadati</taxon>
        <taxon>Spirochaetota</taxon>
        <taxon>Spirochaetia</taxon>
        <taxon>Spirochaetales</taxon>
        <taxon>Spirochaetaceae</taxon>
        <taxon>Sediminispirochaeta</taxon>
    </lineage>
</organism>
<name>E1RBJ0_SEDSS</name>
<dbReference type="EMBL" id="CP002116">
    <property type="protein sequence ID" value="ADK79720.1"/>
    <property type="molecule type" value="Genomic_DNA"/>
</dbReference>
<dbReference type="Gene3D" id="1.10.3210.10">
    <property type="entry name" value="Hypothetical protein af1432"/>
    <property type="match status" value="1"/>
</dbReference>
<dbReference type="Proteomes" id="UP000002318">
    <property type="component" value="Chromosome"/>
</dbReference>
<dbReference type="RefSeq" id="WP_013253184.1">
    <property type="nucleotide sequence ID" value="NC_014364.1"/>
</dbReference>
<protein>
    <submittedName>
        <fullName evidence="1">Metal dependent phosphohydrolase</fullName>
    </submittedName>
</protein>
<dbReference type="KEGG" id="ssm:Spirs_0575"/>
<proteinExistence type="predicted"/>
<evidence type="ECO:0000313" key="1">
    <source>
        <dbReference type="EMBL" id="ADK79720.1"/>
    </source>
</evidence>
<dbReference type="STRING" id="573413.Spirs_0575"/>
<evidence type="ECO:0000313" key="2">
    <source>
        <dbReference type="Proteomes" id="UP000002318"/>
    </source>
</evidence>
<reference evidence="1 2" key="1">
    <citation type="journal article" date="2010" name="Stand. Genomic Sci.">
        <title>Complete genome sequence of Spirochaeta smaragdinae type strain (SEBR 4228).</title>
        <authorList>
            <person name="Mavromatis K."/>
            <person name="Yasawong M."/>
            <person name="Chertkov O."/>
            <person name="Lapidus A."/>
            <person name="Lucas S."/>
            <person name="Nolan M."/>
            <person name="Del Rio T.G."/>
            <person name="Tice H."/>
            <person name="Cheng J.F."/>
            <person name="Pitluck S."/>
            <person name="Liolios K."/>
            <person name="Ivanova N."/>
            <person name="Tapia R."/>
            <person name="Han C."/>
            <person name="Bruce D."/>
            <person name="Goodwin L."/>
            <person name="Pati A."/>
            <person name="Chen A."/>
            <person name="Palaniappan K."/>
            <person name="Land M."/>
            <person name="Hauser L."/>
            <person name="Chang Y.J."/>
            <person name="Jeffries C.D."/>
            <person name="Detter J.C."/>
            <person name="Rohde M."/>
            <person name="Brambilla E."/>
            <person name="Spring S."/>
            <person name="Goker M."/>
            <person name="Sikorski J."/>
            <person name="Woyke T."/>
            <person name="Bristow J."/>
            <person name="Eisen J.A."/>
            <person name="Markowitz V."/>
            <person name="Hugenholtz P."/>
            <person name="Klenk H.P."/>
            <person name="Kyrpides N.C."/>
        </authorList>
    </citation>
    <scope>NUCLEOTIDE SEQUENCE [LARGE SCALE GENOMIC DNA]</scope>
    <source>
        <strain evidence="2">DSM 11293 / JCM 15392 / SEBR 4228</strain>
    </source>
</reference>
<dbReference type="AlphaFoldDB" id="E1RBJ0"/>
<dbReference type="OrthoDB" id="247014at2"/>
<keyword evidence="2" id="KW-1185">Reference proteome</keyword>
<gene>
    <name evidence="1" type="ordered locus">Spirs_0575</name>
</gene>
<dbReference type="InterPro" id="IPR039967">
    <property type="entry name" value="MJ1020-like"/>
</dbReference>
<sequence>MNEVKRNEKSPKERALDRKLLAMTEGKAKETLQLLIEDEEIHAMQEYANTVSIRRLHFNDHGPVHMRKVALNALTMMNLLKEANVKLSLEEDEVGSFEESSVGVLLAAFLHDVGMTIGRQDHEHSSMIIAAPYIDAITQKLYPNDPVRRVITKSVALEGIVGHMAQQKIHSKEAGIILIADGCDMEKGRARIPMSMNTESHVGDIHKYSASAIEKVKIKKGEEKPIRIAVEMSASVGFFQIEEVLFSKINSSPVKDQIELIANVIGRDVKRYL</sequence>
<dbReference type="eggNOG" id="COG3294">
    <property type="taxonomic scope" value="Bacteria"/>
</dbReference>